<evidence type="ECO:0000313" key="11">
    <source>
        <dbReference type="Proteomes" id="UP001162030"/>
    </source>
</evidence>
<name>A0ABM9HWS9_9GAMM</name>
<dbReference type="Pfam" id="PF13393">
    <property type="entry name" value="tRNA-synt_His"/>
    <property type="match status" value="1"/>
</dbReference>
<dbReference type="Proteomes" id="UP001162030">
    <property type="component" value="Chromosome"/>
</dbReference>
<dbReference type="InterPro" id="IPR041715">
    <property type="entry name" value="HisRS-like_core"/>
</dbReference>
<dbReference type="EMBL" id="OX458333">
    <property type="protein sequence ID" value="CAI8728113.1"/>
    <property type="molecule type" value="Genomic_DNA"/>
</dbReference>
<dbReference type="Gene3D" id="3.30.930.10">
    <property type="entry name" value="Bira Bifunctional Protein, Domain 2"/>
    <property type="match status" value="1"/>
</dbReference>
<dbReference type="SUPFAM" id="SSF55681">
    <property type="entry name" value="Class II aaRS and biotin synthetases"/>
    <property type="match status" value="1"/>
</dbReference>
<evidence type="ECO:0000256" key="5">
    <source>
        <dbReference type="ARBA" id="ARBA00020397"/>
    </source>
</evidence>
<dbReference type="PIRSF" id="PIRSF001549">
    <property type="entry name" value="His-tRNA_synth"/>
    <property type="match status" value="1"/>
</dbReference>
<evidence type="ECO:0000313" key="10">
    <source>
        <dbReference type="EMBL" id="CAI8728113.1"/>
    </source>
</evidence>
<comment type="miscellaneous">
    <text evidence="8">This function is generally fulfilled by the C-terminal part of HisG, which is missing in some bacteria such as this one.</text>
</comment>
<dbReference type="RefSeq" id="WP_036268875.1">
    <property type="nucleotide sequence ID" value="NZ_OX458333.1"/>
</dbReference>
<feature type="domain" description="Class II Histidinyl-tRNA synthetase (HisRS)-like catalytic core" evidence="9">
    <location>
        <begin position="12"/>
        <end position="322"/>
    </location>
</feature>
<evidence type="ECO:0000256" key="1">
    <source>
        <dbReference type="ARBA" id="ARBA00004496"/>
    </source>
</evidence>
<evidence type="ECO:0000256" key="7">
    <source>
        <dbReference type="ARBA" id="ARBA00025246"/>
    </source>
</evidence>
<dbReference type="GO" id="GO:0016757">
    <property type="term" value="F:glycosyltransferase activity"/>
    <property type="evidence" value="ECO:0007669"/>
    <property type="project" value="UniProtKB-KW"/>
</dbReference>
<dbReference type="NCBIfam" id="NF009086">
    <property type="entry name" value="PRK12421.1"/>
    <property type="match status" value="1"/>
</dbReference>
<protein>
    <recommendedName>
        <fullName evidence="5 8">ATP phosphoribosyltransferase regulatory subunit</fullName>
    </recommendedName>
</protein>
<evidence type="ECO:0000259" key="9">
    <source>
        <dbReference type="Pfam" id="PF13393"/>
    </source>
</evidence>
<evidence type="ECO:0000256" key="6">
    <source>
        <dbReference type="ARBA" id="ARBA00022490"/>
    </source>
</evidence>
<dbReference type="InterPro" id="IPR004517">
    <property type="entry name" value="HisZ"/>
</dbReference>
<keyword evidence="11" id="KW-1185">Reference proteome</keyword>
<comment type="pathway">
    <text evidence="2 8">Amino-acid biosynthesis; L-histidine biosynthesis; L-histidine from 5-phospho-alpha-D-ribose 1-diphosphate: step 1/9.</text>
</comment>
<dbReference type="NCBIfam" id="TIGR00443">
    <property type="entry name" value="hisZ_biosyn_reg"/>
    <property type="match status" value="1"/>
</dbReference>
<accession>A0ABM9HWS9</accession>
<proteinExistence type="inferred from homology"/>
<comment type="subunit">
    <text evidence="4 8">Heteromultimer composed of HisG and HisZ subunits.</text>
</comment>
<dbReference type="HAMAP" id="MF_00125">
    <property type="entry name" value="HisZ"/>
    <property type="match status" value="1"/>
</dbReference>
<gene>
    <name evidence="8 10" type="primary">hisZ</name>
    <name evidence="10" type="ORF">MSZNOR_0225</name>
</gene>
<comment type="function">
    <text evidence="7 8">Required for the first step of histidine biosynthesis. May allow the feedback regulation of ATP phosphoribosyltransferase activity by histidine.</text>
</comment>
<reference evidence="10 11" key="1">
    <citation type="submission" date="2023-03" db="EMBL/GenBank/DDBJ databases">
        <authorList>
            <person name="Pearce D."/>
        </authorList>
    </citation>
    <scope>NUCLEOTIDE SEQUENCE [LARGE SCALE GENOMIC DNA]</scope>
    <source>
        <strain evidence="10">Msz</strain>
    </source>
</reference>
<keyword evidence="10" id="KW-0808">Transferase</keyword>
<dbReference type="PANTHER" id="PTHR43707">
    <property type="entry name" value="HISTIDYL-TRNA SYNTHETASE"/>
    <property type="match status" value="1"/>
</dbReference>
<comment type="similarity">
    <text evidence="3 8">Belongs to the class-II aminoacyl-tRNA synthetase family. HisZ subfamily.</text>
</comment>
<dbReference type="PANTHER" id="PTHR43707:SF1">
    <property type="entry name" value="HISTIDINE--TRNA LIGASE, MITOCHONDRIAL-RELATED"/>
    <property type="match status" value="1"/>
</dbReference>
<comment type="subcellular location">
    <subcellularLocation>
        <location evidence="1 8">Cytoplasm</location>
    </subcellularLocation>
</comment>
<evidence type="ECO:0000256" key="4">
    <source>
        <dbReference type="ARBA" id="ARBA00011496"/>
    </source>
</evidence>
<dbReference type="NCBIfam" id="NF008935">
    <property type="entry name" value="PRK12292.1-1"/>
    <property type="match status" value="1"/>
</dbReference>
<keyword evidence="8" id="KW-0368">Histidine biosynthesis</keyword>
<keyword evidence="8" id="KW-0028">Amino-acid biosynthesis</keyword>
<evidence type="ECO:0000256" key="8">
    <source>
        <dbReference type="HAMAP-Rule" id="MF_00125"/>
    </source>
</evidence>
<dbReference type="CDD" id="cd00773">
    <property type="entry name" value="HisRS-like_core"/>
    <property type="match status" value="1"/>
</dbReference>
<dbReference type="InterPro" id="IPR004516">
    <property type="entry name" value="HisRS/HisZ"/>
</dbReference>
<organism evidence="10 11">
    <name type="scientific">Methylocaldum szegediense</name>
    <dbReference type="NCBI Taxonomy" id="73780"/>
    <lineage>
        <taxon>Bacteria</taxon>
        <taxon>Pseudomonadati</taxon>
        <taxon>Pseudomonadota</taxon>
        <taxon>Gammaproteobacteria</taxon>
        <taxon>Methylococcales</taxon>
        <taxon>Methylococcaceae</taxon>
        <taxon>Methylocaldum</taxon>
    </lineage>
</organism>
<keyword evidence="10" id="KW-0328">Glycosyltransferase</keyword>
<evidence type="ECO:0000256" key="2">
    <source>
        <dbReference type="ARBA" id="ARBA00004667"/>
    </source>
</evidence>
<evidence type="ECO:0000256" key="3">
    <source>
        <dbReference type="ARBA" id="ARBA00005539"/>
    </source>
</evidence>
<keyword evidence="6 8" id="KW-0963">Cytoplasm</keyword>
<sequence>MRTEDNWLLPEGIDEVFPEEAERLEQLRRKIIDLFASWGYRLVMPPLIEFIESLLTGSGNDLDLQTFKIIDQISGRLMGIRADMTPQVARIDARNLGRDAPTRLCYIGTVLRTQSDHLEKSRSPLQVGAELYGHAGNASDLEVIRLMLEMLAIAGIQSVHLDLGHVGIYRELARQAGLDARQEAELFEILQRKDYPELAAQLRALTVSNSAAEMLKALIDLNGHEGVIEEARRRLAAANEPVHSALADLESIASGLSRLFPALRINFDLAELRGYHYKTGVVFAAFVPGYGREIARGGRYDEIGRIFGRARPATGFSADLKVLARLGSRPDDSLAGTRIFAPAVDDPDLHEKVRDLRSAGKTVIQELAGQIGGAREMACSHCLRKQGVNWEIFPVGD</sequence>
<dbReference type="InterPro" id="IPR045864">
    <property type="entry name" value="aa-tRNA-synth_II/BPL/LPL"/>
</dbReference>